<dbReference type="InterPro" id="IPR050596">
    <property type="entry name" value="AspAT/PAT-like"/>
</dbReference>
<name>A0A498C196_9GAMM</name>
<feature type="domain" description="Aminotransferase class I/classII large" evidence="7">
    <location>
        <begin position="45"/>
        <end position="378"/>
    </location>
</feature>
<dbReference type="Gene3D" id="3.90.1150.10">
    <property type="entry name" value="Aspartate Aminotransferase, domain 1"/>
    <property type="match status" value="1"/>
</dbReference>
<sequence>MSIDERRYGHAPEIHLNLNVRDLGQSATLAINERSAALAADGRHVFRFGLGQSPFPIPAAVESELKANAHQKDYLPVKGLRNLREAVAEYHRRGQGVEVSAEDVMIGPGSKELMFILQLVYYGDLVIPTPSWVSYAPQAHIIGRQIRWVQTRYQNNWRLMPEDLERLCARDPSRPRILILNYPNNPTGETYSADELQALAQVARRYRVVLLSDEIYGELHHRGQHMSVARFYPEGTIISSGLSKWCGAGGWRLGTFAFPRGLHWLLEAMSVVASETYTSTSAPIQFAAVRAFQGGLEIEQYLQQSRRVLQALGQYCWRRLDGAGLHTPRPAGGFYLFPDFSPLREQLTARGIGTASQLCNQLLEDTGVALLPGSAFGRPDEELSARLAYVDFDGAKVLTAAGDEPAGPLSDEFLTHSCPNVVNGIERLVRWARGEEGG</sequence>
<keyword evidence="4 6" id="KW-0808">Transferase</keyword>
<dbReference type="InterPro" id="IPR004838">
    <property type="entry name" value="NHTrfase_class1_PyrdxlP-BS"/>
</dbReference>
<dbReference type="OrthoDB" id="9763453at2"/>
<dbReference type="PANTHER" id="PTHR46383:SF1">
    <property type="entry name" value="ASPARTATE AMINOTRANSFERASE"/>
    <property type="match status" value="1"/>
</dbReference>
<comment type="caution">
    <text evidence="8">The sequence shown here is derived from an EMBL/GenBank/DDBJ whole genome shotgun (WGS) entry which is preliminary data.</text>
</comment>
<dbReference type="EC" id="2.6.1.-" evidence="6"/>
<dbReference type="InterPro" id="IPR015421">
    <property type="entry name" value="PyrdxlP-dep_Trfase_major"/>
</dbReference>
<evidence type="ECO:0000256" key="1">
    <source>
        <dbReference type="ARBA" id="ARBA00001933"/>
    </source>
</evidence>
<dbReference type="InterPro" id="IPR015422">
    <property type="entry name" value="PyrdxlP-dep_Trfase_small"/>
</dbReference>
<evidence type="ECO:0000256" key="6">
    <source>
        <dbReference type="RuleBase" id="RU000481"/>
    </source>
</evidence>
<dbReference type="SUPFAM" id="SSF53383">
    <property type="entry name" value="PLP-dependent transferases"/>
    <property type="match status" value="1"/>
</dbReference>
<keyword evidence="3 6" id="KW-0032">Aminotransferase</keyword>
<evidence type="ECO:0000259" key="7">
    <source>
        <dbReference type="Pfam" id="PF00155"/>
    </source>
</evidence>
<dbReference type="Pfam" id="PF00155">
    <property type="entry name" value="Aminotran_1_2"/>
    <property type="match status" value="1"/>
</dbReference>
<dbReference type="GO" id="GO:0008483">
    <property type="term" value="F:transaminase activity"/>
    <property type="evidence" value="ECO:0007669"/>
    <property type="project" value="UniProtKB-KW"/>
</dbReference>
<dbReference type="RefSeq" id="WP_121442593.1">
    <property type="nucleotide sequence ID" value="NZ_RCDA01000003.1"/>
</dbReference>
<dbReference type="EMBL" id="RCDA01000003">
    <property type="protein sequence ID" value="RLK48186.1"/>
    <property type="molecule type" value="Genomic_DNA"/>
</dbReference>
<dbReference type="PROSITE" id="PS00105">
    <property type="entry name" value="AA_TRANSFER_CLASS_1"/>
    <property type="match status" value="1"/>
</dbReference>
<gene>
    <name evidence="8" type="ORF">DFR31_2063</name>
</gene>
<accession>A0A498C196</accession>
<reference evidence="8 9" key="1">
    <citation type="submission" date="2018-10" db="EMBL/GenBank/DDBJ databases">
        <title>Genomic Encyclopedia of Type Strains, Phase IV (KMG-IV): sequencing the most valuable type-strain genomes for metagenomic binning, comparative biology and taxonomic classification.</title>
        <authorList>
            <person name="Goeker M."/>
        </authorList>
    </citation>
    <scope>NUCLEOTIDE SEQUENCE [LARGE SCALE GENOMIC DNA]</scope>
    <source>
        <strain evidence="8 9">DSM 12769</strain>
    </source>
</reference>
<proteinExistence type="inferred from homology"/>
<dbReference type="GO" id="GO:0030170">
    <property type="term" value="F:pyridoxal phosphate binding"/>
    <property type="evidence" value="ECO:0007669"/>
    <property type="project" value="InterPro"/>
</dbReference>
<dbReference type="GO" id="GO:0006520">
    <property type="term" value="P:amino acid metabolic process"/>
    <property type="evidence" value="ECO:0007669"/>
    <property type="project" value="InterPro"/>
</dbReference>
<evidence type="ECO:0000313" key="9">
    <source>
        <dbReference type="Proteomes" id="UP000275461"/>
    </source>
</evidence>
<dbReference type="Gene3D" id="3.40.640.10">
    <property type="entry name" value="Type I PLP-dependent aspartate aminotransferase-like (Major domain)"/>
    <property type="match status" value="1"/>
</dbReference>
<dbReference type="Proteomes" id="UP000275461">
    <property type="component" value="Unassembled WGS sequence"/>
</dbReference>
<keyword evidence="5" id="KW-0663">Pyridoxal phosphate</keyword>
<comment type="similarity">
    <text evidence="2 6">Belongs to the class-I pyridoxal-phosphate-dependent aminotransferase family.</text>
</comment>
<comment type="cofactor">
    <cofactor evidence="1 6">
        <name>pyridoxal 5'-phosphate</name>
        <dbReference type="ChEBI" id="CHEBI:597326"/>
    </cofactor>
</comment>
<evidence type="ECO:0000256" key="5">
    <source>
        <dbReference type="ARBA" id="ARBA00022898"/>
    </source>
</evidence>
<dbReference type="PANTHER" id="PTHR46383">
    <property type="entry name" value="ASPARTATE AMINOTRANSFERASE"/>
    <property type="match status" value="1"/>
</dbReference>
<keyword evidence="9" id="KW-1185">Reference proteome</keyword>
<dbReference type="InterPro" id="IPR015424">
    <property type="entry name" value="PyrdxlP-dep_Trfase"/>
</dbReference>
<evidence type="ECO:0000256" key="4">
    <source>
        <dbReference type="ARBA" id="ARBA00022679"/>
    </source>
</evidence>
<evidence type="ECO:0000256" key="2">
    <source>
        <dbReference type="ARBA" id="ARBA00007441"/>
    </source>
</evidence>
<evidence type="ECO:0000313" key="8">
    <source>
        <dbReference type="EMBL" id="RLK48186.1"/>
    </source>
</evidence>
<organism evidence="8 9">
    <name type="scientific">Alkalispirillum mobile</name>
    <dbReference type="NCBI Taxonomy" id="85925"/>
    <lineage>
        <taxon>Bacteria</taxon>
        <taxon>Pseudomonadati</taxon>
        <taxon>Pseudomonadota</taxon>
        <taxon>Gammaproteobacteria</taxon>
        <taxon>Chromatiales</taxon>
        <taxon>Ectothiorhodospiraceae</taxon>
        <taxon>Alkalispirillum</taxon>
    </lineage>
</organism>
<dbReference type="CDD" id="cd00609">
    <property type="entry name" value="AAT_like"/>
    <property type="match status" value="1"/>
</dbReference>
<dbReference type="AlphaFoldDB" id="A0A498C196"/>
<dbReference type="InterPro" id="IPR004839">
    <property type="entry name" value="Aminotransferase_I/II_large"/>
</dbReference>
<evidence type="ECO:0000256" key="3">
    <source>
        <dbReference type="ARBA" id="ARBA00022576"/>
    </source>
</evidence>
<protein>
    <recommendedName>
        <fullName evidence="6">Aminotransferase</fullName>
        <ecNumber evidence="6">2.6.1.-</ecNumber>
    </recommendedName>
</protein>